<protein>
    <submittedName>
        <fullName evidence="1">Uncharacterized protein</fullName>
    </submittedName>
</protein>
<dbReference type="OrthoDB" id="6506608at2759"/>
<keyword evidence="2" id="KW-1185">Reference proteome</keyword>
<dbReference type="Proteomes" id="UP000271889">
    <property type="component" value="Unassembled WGS sequence"/>
</dbReference>
<organism evidence="1 2">
    <name type="scientific">Cylicostephanus goldi</name>
    <name type="common">Nematode worm</name>
    <dbReference type="NCBI Taxonomy" id="71465"/>
    <lineage>
        <taxon>Eukaryota</taxon>
        <taxon>Metazoa</taxon>
        <taxon>Ecdysozoa</taxon>
        <taxon>Nematoda</taxon>
        <taxon>Chromadorea</taxon>
        <taxon>Rhabditida</taxon>
        <taxon>Rhabditina</taxon>
        <taxon>Rhabditomorpha</taxon>
        <taxon>Strongyloidea</taxon>
        <taxon>Strongylidae</taxon>
        <taxon>Cylicostephanus</taxon>
    </lineage>
</organism>
<proteinExistence type="predicted"/>
<sequence>MEELHEEVSLAHENFALSLSTLCALVRGLGCSYRTNDGQRLIQRADLVAKRKEYLHAIALARRGDYIVYMDETWVYSGMSKKMGWNDNNIPRFAPQSTFARAIVIDALAEDGVIAPCTKVFVSGRLADDGD</sequence>
<gene>
    <name evidence="1" type="ORF">CGOC_LOCUS8784</name>
</gene>
<dbReference type="EMBL" id="UYRV01104945">
    <property type="protein sequence ID" value="VDN20314.1"/>
    <property type="molecule type" value="Genomic_DNA"/>
</dbReference>
<name>A0A3P7LTS5_CYLGO</name>
<accession>A0A3P7LTS5</accession>
<evidence type="ECO:0000313" key="2">
    <source>
        <dbReference type="Proteomes" id="UP000271889"/>
    </source>
</evidence>
<evidence type="ECO:0000313" key="1">
    <source>
        <dbReference type="EMBL" id="VDN20314.1"/>
    </source>
</evidence>
<reference evidence="1 2" key="1">
    <citation type="submission" date="2018-11" db="EMBL/GenBank/DDBJ databases">
        <authorList>
            <consortium name="Pathogen Informatics"/>
        </authorList>
    </citation>
    <scope>NUCLEOTIDE SEQUENCE [LARGE SCALE GENOMIC DNA]</scope>
</reference>
<dbReference type="AlphaFoldDB" id="A0A3P7LTS5"/>